<dbReference type="SUPFAM" id="SSF52172">
    <property type="entry name" value="CheY-like"/>
    <property type="match status" value="1"/>
</dbReference>
<feature type="domain" description="Response regulatory" evidence="4">
    <location>
        <begin position="2"/>
        <end position="116"/>
    </location>
</feature>
<dbReference type="Pfam" id="PF00072">
    <property type="entry name" value="Response_reg"/>
    <property type="match status" value="1"/>
</dbReference>
<dbReference type="InterPro" id="IPR011006">
    <property type="entry name" value="CheY-like_superfamily"/>
</dbReference>
<dbReference type="InterPro" id="IPR050595">
    <property type="entry name" value="Bact_response_regulator"/>
</dbReference>
<proteinExistence type="predicted"/>
<keyword evidence="2" id="KW-0902">Two-component regulatory system</keyword>
<dbReference type="KEGG" id="dov:DSCO28_68770"/>
<reference evidence="5 6" key="1">
    <citation type="submission" date="2019-11" db="EMBL/GenBank/DDBJ databases">
        <title>Comparative genomics of hydrocarbon-degrading Desulfosarcina strains.</title>
        <authorList>
            <person name="Watanabe M."/>
            <person name="Kojima H."/>
            <person name="Fukui M."/>
        </authorList>
    </citation>
    <scope>NUCLEOTIDE SEQUENCE [LARGE SCALE GENOMIC DNA]</scope>
    <source>
        <strain evidence="5 6">28bB2T</strain>
    </source>
</reference>
<dbReference type="PANTHER" id="PTHR44591">
    <property type="entry name" value="STRESS RESPONSE REGULATOR PROTEIN 1"/>
    <property type="match status" value="1"/>
</dbReference>
<dbReference type="EMBL" id="AP021876">
    <property type="protein sequence ID" value="BBO86311.1"/>
    <property type="molecule type" value="Genomic_DNA"/>
</dbReference>
<accession>A0A5K8A1K5</accession>
<dbReference type="PROSITE" id="PS50110">
    <property type="entry name" value="RESPONSE_REGULATORY"/>
    <property type="match status" value="1"/>
</dbReference>
<dbReference type="InterPro" id="IPR001789">
    <property type="entry name" value="Sig_transdc_resp-reg_receiver"/>
</dbReference>
<dbReference type="Gene3D" id="3.40.50.2300">
    <property type="match status" value="1"/>
</dbReference>
<evidence type="ECO:0000256" key="1">
    <source>
        <dbReference type="ARBA" id="ARBA00022553"/>
    </source>
</evidence>
<dbReference type="PANTHER" id="PTHR44591:SF14">
    <property type="entry name" value="PROTEIN PILG"/>
    <property type="match status" value="1"/>
</dbReference>
<feature type="modified residue" description="4-aspartylphosphate" evidence="3">
    <location>
        <position position="52"/>
    </location>
</feature>
<sequence>MNVLLVDDEQKFALMLAKRLGLRGIHTDVFFSGEEALRRVEDGQSYAVGLLDVKMPGIGGIELGRRLKTLDPEMKIVFLTGHGSDVDYQVGASEADGYLPKPLKIEDLIEILNRLTEAN</sequence>
<keyword evidence="1 3" id="KW-0597">Phosphoprotein</keyword>
<dbReference type="RefSeq" id="WP_155325638.1">
    <property type="nucleotide sequence ID" value="NZ_AP021876.1"/>
</dbReference>
<dbReference type="GO" id="GO:0000160">
    <property type="term" value="P:phosphorelay signal transduction system"/>
    <property type="evidence" value="ECO:0007669"/>
    <property type="project" value="UniProtKB-KW"/>
</dbReference>
<evidence type="ECO:0000256" key="2">
    <source>
        <dbReference type="ARBA" id="ARBA00023012"/>
    </source>
</evidence>
<organism evidence="5 6">
    <name type="scientific">Desulfosarcina ovata subsp. sediminis</name>
    <dbReference type="NCBI Taxonomy" id="885957"/>
    <lineage>
        <taxon>Bacteria</taxon>
        <taxon>Pseudomonadati</taxon>
        <taxon>Thermodesulfobacteriota</taxon>
        <taxon>Desulfobacteria</taxon>
        <taxon>Desulfobacterales</taxon>
        <taxon>Desulfosarcinaceae</taxon>
        <taxon>Desulfosarcina</taxon>
    </lineage>
</organism>
<evidence type="ECO:0000313" key="6">
    <source>
        <dbReference type="Proteomes" id="UP000425960"/>
    </source>
</evidence>
<evidence type="ECO:0000313" key="5">
    <source>
        <dbReference type="EMBL" id="BBO86311.1"/>
    </source>
</evidence>
<dbReference type="AlphaFoldDB" id="A0A5K8A1K5"/>
<protein>
    <submittedName>
        <fullName evidence="5">Response regulator</fullName>
    </submittedName>
</protein>
<dbReference type="Proteomes" id="UP000425960">
    <property type="component" value="Chromosome"/>
</dbReference>
<dbReference type="SMART" id="SM00448">
    <property type="entry name" value="REC"/>
    <property type="match status" value="1"/>
</dbReference>
<evidence type="ECO:0000259" key="4">
    <source>
        <dbReference type="PROSITE" id="PS50110"/>
    </source>
</evidence>
<evidence type="ECO:0000256" key="3">
    <source>
        <dbReference type="PROSITE-ProRule" id="PRU00169"/>
    </source>
</evidence>
<name>A0A5K8A1K5_9BACT</name>
<gene>
    <name evidence="5" type="ORF">DSCO28_68770</name>
</gene>